<reference evidence="1" key="1">
    <citation type="submission" date="2023-08" db="EMBL/GenBank/DDBJ databases">
        <title>A de novo genome assembly of Solanum verrucosum Schlechtendal, a Mexican diploid species geographically isolated from the other diploid A-genome species in potato relatives.</title>
        <authorList>
            <person name="Hosaka K."/>
        </authorList>
    </citation>
    <scope>NUCLEOTIDE SEQUENCE</scope>
    <source>
        <tissue evidence="1">Young leaves</tissue>
    </source>
</reference>
<protein>
    <submittedName>
        <fullName evidence="1">Uncharacterized protein</fullName>
    </submittedName>
</protein>
<proteinExistence type="predicted"/>
<evidence type="ECO:0000313" key="2">
    <source>
        <dbReference type="Proteomes" id="UP001234989"/>
    </source>
</evidence>
<dbReference type="Proteomes" id="UP001234989">
    <property type="component" value="Chromosome 5"/>
</dbReference>
<organism evidence="1 2">
    <name type="scientific">Solanum verrucosum</name>
    <dbReference type="NCBI Taxonomy" id="315347"/>
    <lineage>
        <taxon>Eukaryota</taxon>
        <taxon>Viridiplantae</taxon>
        <taxon>Streptophyta</taxon>
        <taxon>Embryophyta</taxon>
        <taxon>Tracheophyta</taxon>
        <taxon>Spermatophyta</taxon>
        <taxon>Magnoliopsida</taxon>
        <taxon>eudicotyledons</taxon>
        <taxon>Gunneridae</taxon>
        <taxon>Pentapetalae</taxon>
        <taxon>asterids</taxon>
        <taxon>lamiids</taxon>
        <taxon>Solanales</taxon>
        <taxon>Solanaceae</taxon>
        <taxon>Solanoideae</taxon>
        <taxon>Solaneae</taxon>
        <taxon>Solanum</taxon>
    </lineage>
</organism>
<dbReference type="EMBL" id="CP133616">
    <property type="protein sequence ID" value="WMV28622.1"/>
    <property type="molecule type" value="Genomic_DNA"/>
</dbReference>
<accession>A0AAF0QTZ5</accession>
<gene>
    <name evidence="1" type="ORF">MTR67_022007</name>
</gene>
<keyword evidence="2" id="KW-1185">Reference proteome</keyword>
<evidence type="ECO:0000313" key="1">
    <source>
        <dbReference type="EMBL" id="WMV28622.1"/>
    </source>
</evidence>
<name>A0AAF0QTZ5_SOLVR</name>
<sequence>MRVVSDMEGSETLKPDFKFRIGAAVSPFLKDFDGIIPAYTLICRDRGFGVVKMAEASSSRITITLGRSGQVVKKAGPVLDHPFPDSGPAVGNKRSVRDRLGSIADSTTEFNNKR</sequence>
<dbReference type="AlphaFoldDB" id="A0AAF0QTZ5"/>